<keyword evidence="3" id="KW-0677">Repeat</keyword>
<dbReference type="Proteomes" id="UP001457282">
    <property type="component" value="Unassembled WGS sequence"/>
</dbReference>
<dbReference type="Pfam" id="PF25432">
    <property type="entry name" value="FF_PRPF40A"/>
    <property type="match status" value="1"/>
</dbReference>
<dbReference type="GO" id="GO:0070063">
    <property type="term" value="F:RNA polymerase binding"/>
    <property type="evidence" value="ECO:0007669"/>
    <property type="project" value="UniProtKB-ARBA"/>
</dbReference>
<dbReference type="GO" id="GO:0003723">
    <property type="term" value="F:RNA binding"/>
    <property type="evidence" value="ECO:0007669"/>
    <property type="project" value="TreeGrafter"/>
</dbReference>
<dbReference type="SMART" id="SM00441">
    <property type="entry name" value="FF"/>
    <property type="match status" value="5"/>
</dbReference>
<evidence type="ECO:0000313" key="13">
    <source>
        <dbReference type="EMBL" id="KAK9941780.1"/>
    </source>
</evidence>
<feature type="coiled-coil region" evidence="9">
    <location>
        <begin position="581"/>
        <end position="608"/>
    </location>
</feature>
<dbReference type="Pfam" id="PF00397">
    <property type="entry name" value="WW"/>
    <property type="match status" value="2"/>
</dbReference>
<feature type="domain" description="WW" evidence="11">
    <location>
        <begin position="261"/>
        <end position="294"/>
    </location>
</feature>
<evidence type="ECO:0000256" key="6">
    <source>
        <dbReference type="ARBA" id="ARBA00056384"/>
    </source>
</evidence>
<protein>
    <recommendedName>
        <fullName evidence="15">Pre-mRNA-processing protein 40A-like</fullName>
    </recommendedName>
</protein>
<evidence type="ECO:0000256" key="3">
    <source>
        <dbReference type="ARBA" id="ARBA00022737"/>
    </source>
</evidence>
<dbReference type="PROSITE" id="PS51676">
    <property type="entry name" value="FF"/>
    <property type="match status" value="5"/>
</dbReference>
<evidence type="ECO:0000256" key="1">
    <source>
        <dbReference type="ARBA" id="ARBA00004123"/>
    </source>
</evidence>
<feature type="domain" description="FF" evidence="12">
    <location>
        <begin position="465"/>
        <end position="519"/>
    </location>
</feature>
<feature type="compositionally biased region" description="Basic and acidic residues" evidence="10">
    <location>
        <begin position="898"/>
        <end position="915"/>
    </location>
</feature>
<evidence type="ECO:0000259" key="11">
    <source>
        <dbReference type="PROSITE" id="PS50020"/>
    </source>
</evidence>
<evidence type="ECO:0000313" key="14">
    <source>
        <dbReference type="Proteomes" id="UP001457282"/>
    </source>
</evidence>
<evidence type="ECO:0008006" key="15">
    <source>
        <dbReference type="Google" id="ProtNLM"/>
    </source>
</evidence>
<dbReference type="InterPro" id="IPR002713">
    <property type="entry name" value="FF_domain"/>
</dbReference>
<feature type="compositionally biased region" description="Acidic residues" evidence="10">
    <location>
        <begin position="1008"/>
        <end position="1022"/>
    </location>
</feature>
<dbReference type="Pfam" id="PF01846">
    <property type="entry name" value="FF"/>
    <property type="match status" value="5"/>
</dbReference>
<evidence type="ECO:0000256" key="4">
    <source>
        <dbReference type="ARBA" id="ARBA00023187"/>
    </source>
</evidence>
<comment type="subunit">
    <text evidence="8">Interacts (via the WW domains) with the phosphorylated C-terminal domain of NRPB1 (via CTD domain).</text>
</comment>
<evidence type="ECO:0000256" key="7">
    <source>
        <dbReference type="ARBA" id="ARBA00061317"/>
    </source>
</evidence>
<feature type="coiled-coil region" evidence="9">
    <location>
        <begin position="645"/>
        <end position="687"/>
    </location>
</feature>
<name>A0AAW1XYD3_RUBAR</name>
<feature type="coiled-coil region" evidence="9">
    <location>
        <begin position="726"/>
        <end position="753"/>
    </location>
</feature>
<evidence type="ECO:0000256" key="10">
    <source>
        <dbReference type="SAM" id="MobiDB-lite"/>
    </source>
</evidence>
<comment type="similarity">
    <text evidence="7">Belongs to the PRPF40 family.</text>
</comment>
<feature type="compositionally biased region" description="Polar residues" evidence="10">
    <location>
        <begin position="155"/>
        <end position="209"/>
    </location>
</feature>
<reference evidence="13 14" key="1">
    <citation type="journal article" date="2023" name="G3 (Bethesda)">
        <title>A chromosome-length genome assembly and annotation of blackberry (Rubus argutus, cv. 'Hillquist').</title>
        <authorList>
            <person name="Bruna T."/>
            <person name="Aryal R."/>
            <person name="Dudchenko O."/>
            <person name="Sargent D.J."/>
            <person name="Mead D."/>
            <person name="Buti M."/>
            <person name="Cavallini A."/>
            <person name="Hytonen T."/>
            <person name="Andres J."/>
            <person name="Pham M."/>
            <person name="Weisz D."/>
            <person name="Mascagni F."/>
            <person name="Usai G."/>
            <person name="Natali L."/>
            <person name="Bassil N."/>
            <person name="Fernandez G.E."/>
            <person name="Lomsadze A."/>
            <person name="Armour M."/>
            <person name="Olukolu B."/>
            <person name="Poorten T."/>
            <person name="Britton C."/>
            <person name="Davik J."/>
            <person name="Ashrafi H."/>
            <person name="Aiden E.L."/>
            <person name="Borodovsky M."/>
            <person name="Worthington M."/>
        </authorList>
    </citation>
    <scope>NUCLEOTIDE SEQUENCE [LARGE SCALE GENOMIC DNA]</scope>
    <source>
        <strain evidence="13">PI 553951</strain>
    </source>
</reference>
<dbReference type="SMART" id="SM00456">
    <property type="entry name" value="WW"/>
    <property type="match status" value="2"/>
</dbReference>
<evidence type="ECO:0000256" key="8">
    <source>
        <dbReference type="ARBA" id="ARBA00064817"/>
    </source>
</evidence>
<feature type="region of interest" description="Disordered" evidence="10">
    <location>
        <begin position="410"/>
        <end position="437"/>
    </location>
</feature>
<dbReference type="SUPFAM" id="SSF81698">
    <property type="entry name" value="FF domain"/>
    <property type="match status" value="5"/>
</dbReference>
<evidence type="ECO:0000256" key="2">
    <source>
        <dbReference type="ARBA" id="ARBA00022664"/>
    </source>
</evidence>
<feature type="compositionally biased region" description="Pro residues" evidence="10">
    <location>
        <begin position="13"/>
        <end position="27"/>
    </location>
</feature>
<dbReference type="FunFam" id="1.10.10.440:FF:000013">
    <property type="entry name" value="pre-mRNA-processing protein 40A isoform X1"/>
    <property type="match status" value="1"/>
</dbReference>
<comment type="caution">
    <text evidence="13">The sequence shown here is derived from an EMBL/GenBank/DDBJ whole genome shotgun (WGS) entry which is preliminary data.</text>
</comment>
<dbReference type="GO" id="GO:0045292">
    <property type="term" value="P:mRNA cis splicing, via spliceosome"/>
    <property type="evidence" value="ECO:0007669"/>
    <property type="project" value="InterPro"/>
</dbReference>
<sequence length="1022" mass="116515">MANNPQYSGLQPLRPPMVGPVDPPRSLPPMGFQFRPVVPAPHSQEFIPGASQNFQHVGRGVPPMNVRLPPPIHQPQFPQPMQQLPPRSGPPGHGMLPQAVPLPVAQPIRNFAPELSVPQPNALPPNNAMSNLGGPRPPLSSSYTFASSSYGQIPRSFNDSNQYQSISQLHPPNVSSEGQVRFSSDSQSAVSVTPLQPTGERSSVTTSVAPETGIQPNPVGGNPAEWIDHTSADGRRFYYNRRTRLSTWEKPFELMTPLERADASTNWKEFTSPDGRKYFHNKFTKESRWTIPEELKLARQQVEKASIKEFPQEMPLNHHAPVSVSPPVSEAHMSTATTQVASSPVSVAPVAATGDVQTAIVSRSSASPVVASPVKANADGDQIPVVTPSSAAIGSVEAVVTVNNTASEPMENLKKLPTPDLVSSSEGVPVQENKEPTNDVTVEKINDTASEEKFVDLEPISYGNKLEAKDAFKALLESTNIGSDWTWDRAMRVIINDKRYGALKTLGERKQAFNEFLAQKKKQEVEERRIKQKKAREEFTKMLEECAELTSSTRWGKLESIFENDERFKAVERDRDRRDLFDSYLEELQKKERAKAQEERKLNIAEYRQFLESCDFIKASSQWRKVQDRLEADERCSRLEKIDRLEIFQEYLRDLEKEEEEQRRIQKEELRKAERKNRDEFRKLMEEHLAAGILTATSHWRDYILKVKDLPAYIAVTSNNSGSTPKDLFEDVVEELEKQYQNDKIRIKDVVKSGKIVLSSTWDLGDFKTAISNDIGSPPISDANLMLVFDELMERVREKEEKEAKRRKRLADDFFRVLSSIKEITPSSKWEDCKSLLEVSPEYSAIGEESSCKEIFDKHVMQLKEQAKERERKRKEEKERKEKERDDRERRRSKQRREKGVGHEREKEEHLMKDGEETEIIDIMEVHDSKEKRRSGKDDDKKHRKRHHSEEDQANANENDRSKKSHGSSSDHKRSRRQASGPESDTESRHRRHKRDHRNGSRRSGEHEELEDGEFGDVGESR</sequence>
<dbReference type="InterPro" id="IPR036020">
    <property type="entry name" value="WW_dom_sf"/>
</dbReference>
<comment type="function">
    <text evidence="6">Binds the phosphorylated C-terminal domain (CTD) of the largest subunit of RNA polymerase II and functions as a scaffold for RNA processing machineries. May be involved in pre-mRNA splicing.</text>
</comment>
<dbReference type="PANTHER" id="PTHR11864">
    <property type="entry name" value="PRE-MRNA-PROCESSING PROTEIN PRP40"/>
    <property type="match status" value="1"/>
</dbReference>
<dbReference type="PANTHER" id="PTHR11864:SF33">
    <property type="entry name" value="PRE-MRNA-PROCESSING PROTEIN 40B"/>
    <property type="match status" value="1"/>
</dbReference>
<dbReference type="CDD" id="cd00201">
    <property type="entry name" value="WW"/>
    <property type="match status" value="2"/>
</dbReference>
<keyword evidence="9" id="KW-0175">Coiled coil</keyword>
<dbReference type="SUPFAM" id="SSF51045">
    <property type="entry name" value="WW domain"/>
    <property type="match status" value="2"/>
</dbReference>
<feature type="compositionally biased region" description="Basic residues" evidence="10">
    <location>
        <begin position="989"/>
        <end position="1001"/>
    </location>
</feature>
<keyword evidence="5" id="KW-0539">Nucleus</keyword>
<evidence type="ECO:0000256" key="9">
    <source>
        <dbReference type="SAM" id="Coils"/>
    </source>
</evidence>
<evidence type="ECO:0000256" key="5">
    <source>
        <dbReference type="ARBA" id="ARBA00023242"/>
    </source>
</evidence>
<dbReference type="InterPro" id="IPR039726">
    <property type="entry name" value="Prp40-like"/>
</dbReference>
<feature type="domain" description="FF" evidence="12">
    <location>
        <begin position="807"/>
        <end position="862"/>
    </location>
</feature>
<dbReference type="Gene3D" id="1.10.10.440">
    <property type="entry name" value="FF domain"/>
    <property type="match status" value="5"/>
</dbReference>
<organism evidence="13 14">
    <name type="scientific">Rubus argutus</name>
    <name type="common">Southern blackberry</name>
    <dbReference type="NCBI Taxonomy" id="59490"/>
    <lineage>
        <taxon>Eukaryota</taxon>
        <taxon>Viridiplantae</taxon>
        <taxon>Streptophyta</taxon>
        <taxon>Embryophyta</taxon>
        <taxon>Tracheophyta</taxon>
        <taxon>Spermatophyta</taxon>
        <taxon>Magnoliopsida</taxon>
        <taxon>eudicotyledons</taxon>
        <taxon>Gunneridae</taxon>
        <taxon>Pentapetalae</taxon>
        <taxon>rosids</taxon>
        <taxon>fabids</taxon>
        <taxon>Rosales</taxon>
        <taxon>Rosaceae</taxon>
        <taxon>Rosoideae</taxon>
        <taxon>Rosoideae incertae sedis</taxon>
        <taxon>Rubus</taxon>
    </lineage>
</organism>
<feature type="compositionally biased region" description="Basic and acidic residues" evidence="10">
    <location>
        <begin position="866"/>
        <end position="890"/>
    </location>
</feature>
<dbReference type="FunFam" id="1.10.10.440:FF:000022">
    <property type="entry name" value="Pre-mRNA-processing protein 40A"/>
    <property type="match status" value="1"/>
</dbReference>
<dbReference type="InterPro" id="IPR001202">
    <property type="entry name" value="WW_dom"/>
</dbReference>
<feature type="region of interest" description="Disordered" evidence="10">
    <location>
        <begin position="155"/>
        <end position="224"/>
    </location>
</feature>
<dbReference type="PROSITE" id="PS50020">
    <property type="entry name" value="WW_DOMAIN_2"/>
    <property type="match status" value="2"/>
</dbReference>
<feature type="domain" description="FF" evidence="12">
    <location>
        <begin position="532"/>
        <end position="587"/>
    </location>
</feature>
<feature type="domain" description="WW" evidence="11">
    <location>
        <begin position="220"/>
        <end position="253"/>
    </location>
</feature>
<dbReference type="FunFam" id="1.10.10.440:FF:000024">
    <property type="entry name" value="Pre-mRNA-processing protein 40A"/>
    <property type="match status" value="1"/>
</dbReference>
<evidence type="ECO:0000259" key="12">
    <source>
        <dbReference type="PROSITE" id="PS51676"/>
    </source>
</evidence>
<dbReference type="AlphaFoldDB" id="A0AAW1XYD3"/>
<dbReference type="EMBL" id="JBEDUW010000002">
    <property type="protein sequence ID" value="KAK9941780.1"/>
    <property type="molecule type" value="Genomic_DNA"/>
</dbReference>
<dbReference type="FunFam" id="1.10.10.440:FF:000019">
    <property type="entry name" value="Pre-mRNA-processing protein 40A"/>
    <property type="match status" value="1"/>
</dbReference>
<comment type="subcellular location">
    <subcellularLocation>
        <location evidence="1">Nucleus</location>
    </subcellularLocation>
</comment>
<keyword evidence="4" id="KW-0508">mRNA splicing</keyword>
<dbReference type="PROSITE" id="PS01159">
    <property type="entry name" value="WW_DOMAIN_1"/>
    <property type="match status" value="2"/>
</dbReference>
<dbReference type="FunFam" id="1.10.10.440:FF:000026">
    <property type="entry name" value="Pre-mRNA-processing protein 40A"/>
    <property type="match status" value="1"/>
</dbReference>
<feature type="region of interest" description="Disordered" evidence="10">
    <location>
        <begin position="1"/>
        <end position="36"/>
    </location>
</feature>
<feature type="compositionally biased region" description="Basic and acidic residues" evidence="10">
    <location>
        <begin position="924"/>
        <end position="941"/>
    </location>
</feature>
<feature type="domain" description="FF" evidence="12">
    <location>
        <begin position="600"/>
        <end position="654"/>
    </location>
</feature>
<feature type="region of interest" description="Disordered" evidence="10">
    <location>
        <begin position="866"/>
        <end position="1022"/>
    </location>
</feature>
<gene>
    <name evidence="13" type="ORF">M0R45_007474</name>
</gene>
<keyword evidence="14" id="KW-1185">Reference proteome</keyword>
<keyword evidence="2" id="KW-0507">mRNA processing</keyword>
<dbReference type="GO" id="GO:0005685">
    <property type="term" value="C:U1 snRNP"/>
    <property type="evidence" value="ECO:0007669"/>
    <property type="project" value="TreeGrafter"/>
</dbReference>
<dbReference type="Gene3D" id="2.20.70.10">
    <property type="match status" value="2"/>
</dbReference>
<feature type="domain" description="FF" evidence="12">
    <location>
        <begin position="672"/>
        <end position="735"/>
    </location>
</feature>
<dbReference type="GO" id="GO:0071004">
    <property type="term" value="C:U2-type prespliceosome"/>
    <property type="evidence" value="ECO:0007669"/>
    <property type="project" value="TreeGrafter"/>
</dbReference>
<dbReference type="InterPro" id="IPR036517">
    <property type="entry name" value="FF_domain_sf"/>
</dbReference>
<accession>A0AAW1XYD3</accession>
<proteinExistence type="inferred from homology"/>